<dbReference type="EMBL" id="KB445793">
    <property type="protein sequence ID" value="EMD39751.1"/>
    <property type="molecule type" value="Genomic_DNA"/>
</dbReference>
<sequence>MSAFASPQLAAEIAAIARSLRISYFAIFVGSNGLHPSGLFRMRHQSSLWQTSRCKGDNSFEQVLTILLIICWACKHPSFYFRETFIQLLHEAFSAIRVYGISGGIWWPSALVIVLGLVPAGTNLYGSLIAIYYQIETIPVLGPECINGKTVSGAVAINCCCHSRLCNMLRRNRSLGDVEQDVQDQEIGGSERPDAARHDDVTRWNSVLRVGDDDLDTDSICWATNAFIFSVEDFTTPLSSVIISHFLMNLRQASSTGNQEIISQSWDDEQGRSSVASMRFASFVDNMGEPLSHGFDFDETRPSFTKPYDADKTEDDLDVGKLD</sequence>
<evidence type="ECO:0000313" key="3">
    <source>
        <dbReference type="Proteomes" id="UP000016930"/>
    </source>
</evidence>
<organism evidence="2 3">
    <name type="scientific">Ceriporiopsis subvermispora (strain B)</name>
    <name type="common">White-rot fungus</name>
    <name type="synonym">Gelatoporia subvermispora</name>
    <dbReference type="NCBI Taxonomy" id="914234"/>
    <lineage>
        <taxon>Eukaryota</taxon>
        <taxon>Fungi</taxon>
        <taxon>Dikarya</taxon>
        <taxon>Basidiomycota</taxon>
        <taxon>Agaricomycotina</taxon>
        <taxon>Agaricomycetes</taxon>
        <taxon>Polyporales</taxon>
        <taxon>Gelatoporiaceae</taxon>
        <taxon>Gelatoporia</taxon>
    </lineage>
</organism>
<evidence type="ECO:0000313" key="2">
    <source>
        <dbReference type="EMBL" id="EMD39751.1"/>
    </source>
</evidence>
<dbReference type="OrthoDB" id="2804045at2759"/>
<accession>M2RLL4</accession>
<evidence type="ECO:0000256" key="1">
    <source>
        <dbReference type="SAM" id="MobiDB-lite"/>
    </source>
</evidence>
<gene>
    <name evidence="2" type="ORF">CERSUDRAFT_71616</name>
</gene>
<proteinExistence type="predicted"/>
<dbReference type="Proteomes" id="UP000016930">
    <property type="component" value="Unassembled WGS sequence"/>
</dbReference>
<dbReference type="AlphaFoldDB" id="M2RLL4"/>
<feature type="region of interest" description="Disordered" evidence="1">
    <location>
        <begin position="294"/>
        <end position="323"/>
    </location>
</feature>
<name>M2RLL4_CERS8</name>
<dbReference type="HOGENOM" id="CLU_053360_1_2_1"/>
<protein>
    <submittedName>
        <fullName evidence="2">Uncharacterized protein</fullName>
    </submittedName>
</protein>
<keyword evidence="3" id="KW-1185">Reference proteome</keyword>
<reference evidence="2 3" key="1">
    <citation type="journal article" date="2012" name="Proc. Natl. Acad. Sci. U.S.A.">
        <title>Comparative genomics of Ceriporiopsis subvermispora and Phanerochaete chrysosporium provide insight into selective ligninolysis.</title>
        <authorList>
            <person name="Fernandez-Fueyo E."/>
            <person name="Ruiz-Duenas F.J."/>
            <person name="Ferreira P."/>
            <person name="Floudas D."/>
            <person name="Hibbett D.S."/>
            <person name="Canessa P."/>
            <person name="Larrondo L.F."/>
            <person name="James T.Y."/>
            <person name="Seelenfreund D."/>
            <person name="Lobos S."/>
            <person name="Polanco R."/>
            <person name="Tello M."/>
            <person name="Honda Y."/>
            <person name="Watanabe T."/>
            <person name="Watanabe T."/>
            <person name="Ryu J.S."/>
            <person name="Kubicek C.P."/>
            <person name="Schmoll M."/>
            <person name="Gaskell J."/>
            <person name="Hammel K.E."/>
            <person name="St John F.J."/>
            <person name="Vanden Wymelenberg A."/>
            <person name="Sabat G."/>
            <person name="Splinter BonDurant S."/>
            <person name="Syed K."/>
            <person name="Yadav J.S."/>
            <person name="Doddapaneni H."/>
            <person name="Subramanian V."/>
            <person name="Lavin J.L."/>
            <person name="Oguiza J.A."/>
            <person name="Perez G."/>
            <person name="Pisabarro A.G."/>
            <person name="Ramirez L."/>
            <person name="Santoyo F."/>
            <person name="Master E."/>
            <person name="Coutinho P.M."/>
            <person name="Henrissat B."/>
            <person name="Lombard V."/>
            <person name="Magnuson J.K."/>
            <person name="Kuees U."/>
            <person name="Hori C."/>
            <person name="Igarashi K."/>
            <person name="Samejima M."/>
            <person name="Held B.W."/>
            <person name="Barry K.W."/>
            <person name="LaButti K.M."/>
            <person name="Lapidus A."/>
            <person name="Lindquist E.A."/>
            <person name="Lucas S.M."/>
            <person name="Riley R."/>
            <person name="Salamov A.A."/>
            <person name="Hoffmeister D."/>
            <person name="Schwenk D."/>
            <person name="Hadar Y."/>
            <person name="Yarden O."/>
            <person name="de Vries R.P."/>
            <person name="Wiebenga A."/>
            <person name="Stenlid J."/>
            <person name="Eastwood D."/>
            <person name="Grigoriev I.V."/>
            <person name="Berka R.M."/>
            <person name="Blanchette R.A."/>
            <person name="Kersten P."/>
            <person name="Martinez A.T."/>
            <person name="Vicuna R."/>
            <person name="Cullen D."/>
        </authorList>
    </citation>
    <scope>NUCLEOTIDE SEQUENCE [LARGE SCALE GENOMIC DNA]</scope>
    <source>
        <strain evidence="2 3">B</strain>
    </source>
</reference>